<dbReference type="InterPro" id="IPR046349">
    <property type="entry name" value="C1-like_sf"/>
</dbReference>
<dbReference type="InterPro" id="IPR053192">
    <property type="entry name" value="Vacuole_Formation_Reg"/>
</dbReference>
<name>A0AAD8JCC4_9APIA</name>
<reference evidence="3" key="2">
    <citation type="submission" date="2023-05" db="EMBL/GenBank/DDBJ databases">
        <authorList>
            <person name="Schelkunov M.I."/>
        </authorList>
    </citation>
    <scope>NUCLEOTIDE SEQUENCE</scope>
    <source>
        <strain evidence="3">Hsosn_3</strain>
        <tissue evidence="3">Leaf</tissue>
    </source>
</reference>
<evidence type="ECO:0000256" key="1">
    <source>
        <dbReference type="ARBA" id="ARBA00022737"/>
    </source>
</evidence>
<dbReference type="Pfam" id="PF03107">
    <property type="entry name" value="C1_2"/>
    <property type="match status" value="2"/>
</dbReference>
<evidence type="ECO:0000259" key="2">
    <source>
        <dbReference type="Pfam" id="PF03107"/>
    </source>
</evidence>
<keyword evidence="1" id="KW-0677">Repeat</keyword>
<feature type="domain" description="DC1" evidence="2">
    <location>
        <begin position="287"/>
        <end position="332"/>
    </location>
</feature>
<comment type="caution">
    <text evidence="3">The sequence shown here is derived from an EMBL/GenBank/DDBJ whole genome shotgun (WGS) entry which is preliminary data.</text>
</comment>
<evidence type="ECO:0000313" key="3">
    <source>
        <dbReference type="EMBL" id="KAK1401243.1"/>
    </source>
</evidence>
<dbReference type="AlphaFoldDB" id="A0AAD8JCC4"/>
<accession>A0AAD8JCC4</accession>
<dbReference type="PANTHER" id="PTHR32410">
    <property type="entry name" value="CYSTEINE/HISTIDINE-RICH C1 DOMAIN FAMILY PROTEIN"/>
    <property type="match status" value="1"/>
</dbReference>
<protein>
    <recommendedName>
        <fullName evidence="2">DC1 domain-containing protein</fullName>
    </recommendedName>
</protein>
<evidence type="ECO:0000313" key="4">
    <source>
        <dbReference type="Proteomes" id="UP001237642"/>
    </source>
</evidence>
<dbReference type="EMBL" id="JAUIZM010000001">
    <property type="protein sequence ID" value="KAK1401243.1"/>
    <property type="molecule type" value="Genomic_DNA"/>
</dbReference>
<dbReference type="PANTHER" id="PTHR32410:SF216">
    <property type="entry name" value="PHORBOL-ESTER_DAG-TYPE DOMAIN-CONTAINING PROTEIN"/>
    <property type="match status" value="1"/>
</dbReference>
<organism evidence="3 4">
    <name type="scientific">Heracleum sosnowskyi</name>
    <dbReference type="NCBI Taxonomy" id="360622"/>
    <lineage>
        <taxon>Eukaryota</taxon>
        <taxon>Viridiplantae</taxon>
        <taxon>Streptophyta</taxon>
        <taxon>Embryophyta</taxon>
        <taxon>Tracheophyta</taxon>
        <taxon>Spermatophyta</taxon>
        <taxon>Magnoliopsida</taxon>
        <taxon>eudicotyledons</taxon>
        <taxon>Gunneridae</taxon>
        <taxon>Pentapetalae</taxon>
        <taxon>asterids</taxon>
        <taxon>campanulids</taxon>
        <taxon>Apiales</taxon>
        <taxon>Apiaceae</taxon>
        <taxon>Apioideae</taxon>
        <taxon>apioid superclade</taxon>
        <taxon>Tordylieae</taxon>
        <taxon>Tordyliinae</taxon>
        <taxon>Heracleum</taxon>
    </lineage>
</organism>
<gene>
    <name evidence="3" type="ORF">POM88_000848</name>
</gene>
<proteinExistence type="predicted"/>
<keyword evidence="4" id="KW-1185">Reference proteome</keyword>
<dbReference type="Proteomes" id="UP001237642">
    <property type="component" value="Unassembled WGS sequence"/>
</dbReference>
<reference evidence="3" key="1">
    <citation type="submission" date="2023-02" db="EMBL/GenBank/DDBJ databases">
        <title>Genome of toxic invasive species Heracleum sosnowskyi carries increased number of genes despite the absence of recent whole-genome duplications.</title>
        <authorList>
            <person name="Schelkunov M."/>
            <person name="Shtratnikova V."/>
            <person name="Makarenko M."/>
            <person name="Klepikova A."/>
            <person name="Omelchenko D."/>
            <person name="Novikova G."/>
            <person name="Obukhova E."/>
            <person name="Bogdanov V."/>
            <person name="Penin A."/>
            <person name="Logacheva M."/>
        </authorList>
    </citation>
    <scope>NUCLEOTIDE SEQUENCE</scope>
    <source>
        <strain evidence="3">Hsosn_3</strain>
        <tissue evidence="3">Leaf</tissue>
    </source>
</reference>
<sequence>MEEIKHITHEHPLILSKYNHSPVNAPCGCCSEPILINTSFYHCTLQSITTHDSTCKTFFLHKTCANLPLAIQHRGGPNHVLALNSAPYEYCFLCFKSVGFWKYVCTGDNLYTVCLKCAFLQQRQLNHPSHNHTLTLLPLKALHVCTACGQEEKYRRYGVSCYLCPEKINSFYWLYYCAGCRYFAHIHCALSAAESGKYDDLEDFEGSNSVHLPISDNEPDLLYQLIQQFAKEFNTSTAEESRKADKISQCRNELPREIQHALHPGKELVRLTRFYETPLPSKIKHDSHKHTLHLQSTKHQRRKCRGCKNDVVGIYFGCTTSTCDYYIHVMCARKARTTKHKWDEHQLSLMYRPVKGHPQDFDCELCSEDIDPNYWFYHCRICDTSFHTPCVDQNYSTNIKYGGIVKDESLHEHSLQIIGTKQEFKCGKCGRAQFFRTNFGTDEKQLNFLMKPFLKCVSCKFFVCMECSVDTWFGSFL</sequence>
<dbReference type="SUPFAM" id="SSF57889">
    <property type="entry name" value="Cysteine-rich domain"/>
    <property type="match status" value="3"/>
</dbReference>
<dbReference type="InterPro" id="IPR004146">
    <property type="entry name" value="DC1"/>
</dbReference>
<feature type="domain" description="DC1" evidence="2">
    <location>
        <begin position="343"/>
        <end position="391"/>
    </location>
</feature>